<name>A0ABX0XK42_9SPHN</name>
<dbReference type="SUPFAM" id="SSF101874">
    <property type="entry name" value="YceI-like"/>
    <property type="match status" value="1"/>
</dbReference>
<keyword evidence="5" id="KW-1185">Reference proteome</keyword>
<protein>
    <submittedName>
        <fullName evidence="4">Polyisoprenoid-binding protein YceI</fullName>
    </submittedName>
</protein>
<dbReference type="InterPro" id="IPR036761">
    <property type="entry name" value="TTHA0802/YceI-like_sf"/>
</dbReference>
<evidence type="ECO:0000256" key="1">
    <source>
        <dbReference type="SAM" id="MobiDB-lite"/>
    </source>
</evidence>
<evidence type="ECO:0000313" key="4">
    <source>
        <dbReference type="EMBL" id="NJC33232.1"/>
    </source>
</evidence>
<dbReference type="EMBL" id="JAATJE010000001">
    <property type="protein sequence ID" value="NJC33232.1"/>
    <property type="molecule type" value="Genomic_DNA"/>
</dbReference>
<dbReference type="Pfam" id="PF04264">
    <property type="entry name" value="YceI"/>
    <property type="match status" value="1"/>
</dbReference>
<proteinExistence type="predicted"/>
<evidence type="ECO:0000259" key="3">
    <source>
        <dbReference type="SMART" id="SM00867"/>
    </source>
</evidence>
<dbReference type="PANTHER" id="PTHR34406:SF1">
    <property type="entry name" value="PROTEIN YCEI"/>
    <property type="match status" value="1"/>
</dbReference>
<evidence type="ECO:0000256" key="2">
    <source>
        <dbReference type="SAM" id="SignalP"/>
    </source>
</evidence>
<dbReference type="SMART" id="SM00867">
    <property type="entry name" value="YceI"/>
    <property type="match status" value="1"/>
</dbReference>
<dbReference type="Gene3D" id="2.40.128.110">
    <property type="entry name" value="Lipid/polyisoprenoid-binding, YceI-like"/>
    <property type="match status" value="1"/>
</dbReference>
<feature type="signal peptide" evidence="2">
    <location>
        <begin position="1"/>
        <end position="21"/>
    </location>
</feature>
<feature type="domain" description="Lipid/polyisoprenoid-binding YceI-like" evidence="3">
    <location>
        <begin position="50"/>
        <end position="214"/>
    </location>
</feature>
<evidence type="ECO:0000313" key="5">
    <source>
        <dbReference type="Proteomes" id="UP000734218"/>
    </source>
</evidence>
<dbReference type="Proteomes" id="UP000734218">
    <property type="component" value="Unassembled WGS sequence"/>
</dbReference>
<feature type="chain" id="PRO_5047229507" evidence="2">
    <location>
        <begin position="22"/>
        <end position="216"/>
    </location>
</feature>
<accession>A0ABX0XK42</accession>
<dbReference type="InterPro" id="IPR007372">
    <property type="entry name" value="Lipid/polyisoprenoid-bd_YceI"/>
</dbReference>
<organism evidence="4 5">
    <name type="scientific">Sphingomonas jejuensis</name>
    <dbReference type="NCBI Taxonomy" id="904715"/>
    <lineage>
        <taxon>Bacteria</taxon>
        <taxon>Pseudomonadati</taxon>
        <taxon>Pseudomonadota</taxon>
        <taxon>Alphaproteobacteria</taxon>
        <taxon>Sphingomonadales</taxon>
        <taxon>Sphingomonadaceae</taxon>
        <taxon>Sphingomonas</taxon>
    </lineage>
</organism>
<gene>
    <name evidence="4" type="ORF">GGR88_000706</name>
</gene>
<sequence length="216" mass="22799">MHMKHLAALASAVALPAAALALQPPPPPAAGRPAPQPPRPVDTSSIRAGSYTLDGAHTQVLFRVEHFGFNSYWGLFGQGSSGTLTLDPAQPGRAQVSITIPIAQVQTTSPQLNQHLQTADFFDAATHPTATFRSTSVQVQGQRARIAGNLTLRGQTRPVVLDARLSGAGANPMNQKATVGFEATAVVKRSEFGINYAVPGVSDDVELRITAAFERN</sequence>
<dbReference type="PANTHER" id="PTHR34406">
    <property type="entry name" value="PROTEIN YCEI"/>
    <property type="match status" value="1"/>
</dbReference>
<keyword evidence="2" id="KW-0732">Signal</keyword>
<reference evidence="4 5" key="1">
    <citation type="submission" date="2020-03" db="EMBL/GenBank/DDBJ databases">
        <title>Genomic Encyclopedia of Type Strains, Phase IV (KMG-IV): sequencing the most valuable type-strain genomes for metagenomic binning, comparative biology and taxonomic classification.</title>
        <authorList>
            <person name="Goeker M."/>
        </authorList>
    </citation>
    <scope>NUCLEOTIDE SEQUENCE [LARGE SCALE GENOMIC DNA]</scope>
    <source>
        <strain evidence="4 5">DSM 27651</strain>
    </source>
</reference>
<dbReference type="RefSeq" id="WP_245196429.1">
    <property type="nucleotide sequence ID" value="NZ_JAATJE010000001.1"/>
</dbReference>
<comment type="caution">
    <text evidence="4">The sequence shown here is derived from an EMBL/GenBank/DDBJ whole genome shotgun (WGS) entry which is preliminary data.</text>
</comment>
<feature type="compositionally biased region" description="Pro residues" evidence="1">
    <location>
        <begin position="24"/>
        <end position="40"/>
    </location>
</feature>
<feature type="region of interest" description="Disordered" evidence="1">
    <location>
        <begin position="24"/>
        <end position="47"/>
    </location>
</feature>